<dbReference type="InterPro" id="IPR011989">
    <property type="entry name" value="ARM-like"/>
</dbReference>
<dbReference type="Pfam" id="PF25808">
    <property type="entry name" value="TPR_LAA1_C"/>
    <property type="match status" value="1"/>
</dbReference>
<dbReference type="GO" id="GO:0005794">
    <property type="term" value="C:Golgi apparatus"/>
    <property type="evidence" value="ECO:0007669"/>
    <property type="project" value="TreeGrafter"/>
</dbReference>
<evidence type="ECO:0000313" key="5">
    <source>
        <dbReference type="Proteomes" id="UP000285405"/>
    </source>
</evidence>
<dbReference type="PANTHER" id="PTHR21663:SF0">
    <property type="entry name" value="HEAT REPEAT-CONTAINING PROTEIN 5B"/>
    <property type="match status" value="1"/>
</dbReference>
<sequence>MSHPELDIKTLESLSVEQQNIYLLNFVSTLTKYISNLSPDECSAQQILLKKELFRLLNLPSHSPSRVIRYNLGRCFAHILGKGDRKLLFEIINELNTIVGNGKNKVVGDLKLKHAAIHCLGDIFAAAGDSAIQLHPLVCTSLLKTLKVANNNAGLRAAIFGALGKIVGIIGASFDEVTSRDVWKQGRSYAASDKAALVQISACRSLSQYIKYTVYFENSHDFEHLKSSMLKAIDSPSSNVRIAAAECLADALVKSYSELPVNENDEIKPKKMKWSNSKKQKGQGDNIDETQRSEITSPRKEQILVFSLSEILKQLSTFYIKNTISNNTRAGIAFCYLTIFQKLREKSVEALFMKAVDHLINDVLSHTNITSHRYRLLTTRKFVKVILEDVIGASILSDEGQINAATHLIDNFLKNFPQVIKEKAEPSKHTLVVALSALASLIRNLGTASNSFSESCRDCLLKVLQHPNYTVQVYTSYCLRELTLACPQQLIPCLSICMSNLDRELNLIGTGRICFQRCVSYANGLSAMISTSSLQPLYGSVDVNSHVLSLATSLLKSSSKSEIRVSSTQIQVAWILIGGLMSLGPNFVKIHLPQLLLLWKNALPKPLKDNISQRSYFESYFLTHVRECALASILAFLQFNSRLLTVDVSKRITVMLQNTTSFLKNLPSKKFNDDVTQRLIPSLQLYNLEQMTWRRVLQCYIRLVNLSPGGKETLLQSNILTLAVSLFADPEDYSPSSLSTSIANSAGTFETIWDVGDNYGYGVTGLVRMFKIRKLDGEHQSNESDEWIEKIDTDAGISQVIVSPICQSLEHDSLSIFLRDVQNPNEIPDPPTTEVVNVAIQLFATAFPLMPSKVQESILEQITTFLSSGLLLRDPGRKAAMNINIATAILCTLKVAAKETSSPPGDITNSAVEKLMQNFLHQFVIHPDQYLRRIGYEGLAKLCKISGSSFTNTEIKYLVDTIVSNREPSARAGCAKALGSIHSQVGNMAAGYHLKTIINILMSLCNDPHPAVHFWALDSLSRVAESAGYNFSGYVLSSLGMLGQLYVADTHNEEVPSTITSNLELELPTSVVVARCINSIVNVIGPDLQDISKPRELILTLVSQLQHEENPLVHAGSLRCLEHLSLYAPKYVIFLDYVRLLQKDLNSPYLQLRDIAIDGLYYLMKRNSEEVVRAAEEGFEDQLWLTLDSTPNHEGIKNVIKTWLQQSCLHETSRWLQRCQNVLSMSRPNPSKIVVASTKPNATPDLRDEEVAGFAAASGVNKDEAIAPAMGQEPLRWQVRTFAMSCLAELFFIVSKADPDSSSPAMASLQKNVADVIRMAFSASTSNLIKLRVWGLKIIDAVLKMFGKTPDPDFAEASLLEQFQAQISSALTPAFAADSSPELASEAVNVCAAFIATGIVTDVERMGRILKTLVTALENFSTGVEVHTIGELKGLSSNAQVMIKLAVFSAWAELQVASTEQKYLIDVLRPHIGTLTPMWLALLTDFARLRFEPDISMTLGPPSLSGSLDSIYSALNRETLLNFYQESWLKLVGAIASLIEQDCEFVFDALDDKKIDVPNKNDTSTGIEINYRDEPVAFFFVLFGITFEALATRPGSDLLAKNNQILETLQVLKKILHPSVSGHAIYKEAIFSETIELLDRFVLTEGLDVQRVIVQIGRGLCISHPFAKKAEEAEEAEEEDLSDDIEQLFELTRIIVLVLAGLLPNLTETKKPAKHQLTGEARSLISISLSALVDAAEVFPSIIKTDLHACIIHIFATILGTASCQASVVPESLPILKRFISIISTMFEKNERNAENSILQIRSCLKRFLTTLSHAQKRESDASLPCVKNCLLASTILLTSGKNQLPVGESVVTQFLDETLGCLNDRTTAKVAANCLRSFLLQMPKTKADQSISRYLLPRLITFVTNTKDRELENVRPLIMHTLTIFVSTLSGEAKMAAISLVLPSLLSRAIAEGPSVYKETSARLLDLASIDQEAFRSIVSRINDKQKQFMESVIIAGRQDKASESMSGDSLEGKRPAIALRMNFGE</sequence>
<evidence type="ECO:0000256" key="1">
    <source>
        <dbReference type="ARBA" id="ARBA00008304"/>
    </source>
</evidence>
<dbReference type="SUPFAM" id="SSF48371">
    <property type="entry name" value="ARM repeat"/>
    <property type="match status" value="2"/>
</dbReference>
<protein>
    <submittedName>
        <fullName evidence="4">Pof6 interactor protein 1</fullName>
    </submittedName>
</protein>
<dbReference type="Gene3D" id="1.25.10.10">
    <property type="entry name" value="Leucine-rich Repeat Variant"/>
    <property type="match status" value="4"/>
</dbReference>
<dbReference type="InterPro" id="IPR016024">
    <property type="entry name" value="ARM-type_fold"/>
</dbReference>
<gene>
    <name evidence="4" type="ORF">GcC1_006006</name>
</gene>
<dbReference type="InterPro" id="IPR057981">
    <property type="entry name" value="TPR_LAA1-like_C"/>
</dbReference>
<dbReference type="Pfam" id="PF20210">
    <property type="entry name" value="Laa1_Sip1_HTR5"/>
    <property type="match status" value="1"/>
</dbReference>
<feature type="region of interest" description="Disordered" evidence="2">
    <location>
        <begin position="267"/>
        <end position="295"/>
    </location>
</feature>
<organism evidence="4 5">
    <name type="scientific">Golovinomyces cichoracearum</name>
    <dbReference type="NCBI Taxonomy" id="62708"/>
    <lineage>
        <taxon>Eukaryota</taxon>
        <taxon>Fungi</taxon>
        <taxon>Dikarya</taxon>
        <taxon>Ascomycota</taxon>
        <taxon>Pezizomycotina</taxon>
        <taxon>Leotiomycetes</taxon>
        <taxon>Erysiphales</taxon>
        <taxon>Erysiphaceae</taxon>
        <taxon>Golovinomyces</taxon>
    </lineage>
</organism>
<evidence type="ECO:0000313" key="4">
    <source>
        <dbReference type="EMBL" id="RKF83090.1"/>
    </source>
</evidence>
<dbReference type="GO" id="GO:0030139">
    <property type="term" value="C:endocytic vesicle"/>
    <property type="evidence" value="ECO:0007669"/>
    <property type="project" value="TreeGrafter"/>
</dbReference>
<comment type="caution">
    <text evidence="4">The sequence shown here is derived from an EMBL/GenBank/DDBJ whole genome shotgun (WGS) entry which is preliminary data.</text>
</comment>
<dbReference type="PANTHER" id="PTHR21663">
    <property type="entry name" value="HYPOTHETICAL HEAT DOMAIN-CONTAINING"/>
    <property type="match status" value="1"/>
</dbReference>
<dbReference type="GO" id="GO:0016020">
    <property type="term" value="C:membrane"/>
    <property type="evidence" value="ECO:0007669"/>
    <property type="project" value="TreeGrafter"/>
</dbReference>
<comment type="similarity">
    <text evidence="1">Belongs to the HEATR5 family.</text>
</comment>
<name>A0A420J8G3_9PEZI</name>
<dbReference type="GO" id="GO:0008104">
    <property type="term" value="P:intracellular protein localization"/>
    <property type="evidence" value="ECO:0007669"/>
    <property type="project" value="TreeGrafter"/>
</dbReference>
<evidence type="ECO:0000256" key="2">
    <source>
        <dbReference type="SAM" id="MobiDB-lite"/>
    </source>
</evidence>
<proteinExistence type="inferred from homology"/>
<feature type="compositionally biased region" description="Basic residues" evidence="2">
    <location>
        <begin position="270"/>
        <end position="281"/>
    </location>
</feature>
<dbReference type="OrthoDB" id="192608at2759"/>
<dbReference type="InterPro" id="IPR040108">
    <property type="entry name" value="Laa1/Sip1/HEATR5"/>
</dbReference>
<dbReference type="GO" id="GO:0005829">
    <property type="term" value="C:cytosol"/>
    <property type="evidence" value="ECO:0007669"/>
    <property type="project" value="GOC"/>
</dbReference>
<dbReference type="GO" id="GO:0006897">
    <property type="term" value="P:endocytosis"/>
    <property type="evidence" value="ECO:0007669"/>
    <property type="project" value="TreeGrafter"/>
</dbReference>
<feature type="domain" description="LAA1-like C-terminal TPR repeats" evidence="3">
    <location>
        <begin position="1849"/>
        <end position="2005"/>
    </location>
</feature>
<evidence type="ECO:0000259" key="3">
    <source>
        <dbReference type="Pfam" id="PF25808"/>
    </source>
</evidence>
<dbReference type="GO" id="GO:0042147">
    <property type="term" value="P:retrograde transport, endosome to Golgi"/>
    <property type="evidence" value="ECO:0007669"/>
    <property type="project" value="TreeGrafter"/>
</dbReference>
<dbReference type="Proteomes" id="UP000285405">
    <property type="component" value="Unassembled WGS sequence"/>
</dbReference>
<dbReference type="InterPro" id="IPR046837">
    <property type="entry name" value="Laa1/Sip1/HEATR5-like_HEAT"/>
</dbReference>
<dbReference type="EMBL" id="MCBR01000697">
    <property type="protein sequence ID" value="RKF83090.1"/>
    <property type="molecule type" value="Genomic_DNA"/>
</dbReference>
<dbReference type="Pfam" id="PF25468">
    <property type="entry name" value="HEAT_HEATR5A"/>
    <property type="match status" value="1"/>
</dbReference>
<reference evidence="4 5" key="1">
    <citation type="journal article" date="2018" name="BMC Genomics">
        <title>Comparative genome analyses reveal sequence features reflecting distinct modes of host-adaptation between dicot and monocot powdery mildew.</title>
        <authorList>
            <person name="Wu Y."/>
            <person name="Ma X."/>
            <person name="Pan Z."/>
            <person name="Kale S.D."/>
            <person name="Song Y."/>
            <person name="King H."/>
            <person name="Zhang Q."/>
            <person name="Presley C."/>
            <person name="Deng X."/>
            <person name="Wei C.I."/>
            <person name="Xiao S."/>
        </authorList>
    </citation>
    <scope>NUCLEOTIDE SEQUENCE [LARGE SCALE GENOMIC DNA]</scope>
    <source>
        <strain evidence="4">UCSC1</strain>
    </source>
</reference>
<accession>A0A420J8G3</accession>